<sequence length="120" mass="14023">MYDRRTYKEPPKLGGTQYRKLPSCMRHYFWLLGHHSWSTSLRSGESGQLTKQQITNKCNTLALRTVQNLFIIEAQFLRILMQFNAFLCINYFFDVGRTPVCKKSSSLLGLCRFPRSCLGY</sequence>
<proteinExistence type="predicted"/>
<dbReference type="EMBL" id="VIGI01000002">
    <property type="protein sequence ID" value="KAB8303805.1"/>
    <property type="molecule type" value="Genomic_DNA"/>
</dbReference>
<gene>
    <name evidence="1" type="ORF">EYC80_005179</name>
</gene>
<dbReference type="AlphaFoldDB" id="A0A5N6KJE5"/>
<evidence type="ECO:0000313" key="1">
    <source>
        <dbReference type="EMBL" id="KAB8303805.1"/>
    </source>
</evidence>
<dbReference type="Proteomes" id="UP000326757">
    <property type="component" value="Unassembled WGS sequence"/>
</dbReference>
<accession>A0A5N6KJE5</accession>
<evidence type="ECO:0000313" key="2">
    <source>
        <dbReference type="Proteomes" id="UP000326757"/>
    </source>
</evidence>
<organism evidence="1 2">
    <name type="scientific">Monilinia laxa</name>
    <name type="common">Brown rot fungus</name>
    <name type="synonym">Sclerotinia laxa</name>
    <dbReference type="NCBI Taxonomy" id="61186"/>
    <lineage>
        <taxon>Eukaryota</taxon>
        <taxon>Fungi</taxon>
        <taxon>Dikarya</taxon>
        <taxon>Ascomycota</taxon>
        <taxon>Pezizomycotina</taxon>
        <taxon>Leotiomycetes</taxon>
        <taxon>Helotiales</taxon>
        <taxon>Sclerotiniaceae</taxon>
        <taxon>Monilinia</taxon>
    </lineage>
</organism>
<protein>
    <submittedName>
        <fullName evidence="1">Uncharacterized protein</fullName>
    </submittedName>
</protein>
<comment type="caution">
    <text evidence="1">The sequence shown here is derived from an EMBL/GenBank/DDBJ whole genome shotgun (WGS) entry which is preliminary data.</text>
</comment>
<name>A0A5N6KJE5_MONLA</name>
<keyword evidence="2" id="KW-1185">Reference proteome</keyword>
<reference evidence="1 2" key="1">
    <citation type="submission" date="2019-06" db="EMBL/GenBank/DDBJ databases">
        <title>Genome Sequence of the Brown Rot Fungal Pathogen Monilinia laxa.</title>
        <authorList>
            <person name="De Miccolis Angelini R.M."/>
            <person name="Landi L."/>
            <person name="Abate D."/>
            <person name="Pollastro S."/>
            <person name="Romanazzi G."/>
            <person name="Faretra F."/>
        </authorList>
    </citation>
    <scope>NUCLEOTIDE SEQUENCE [LARGE SCALE GENOMIC DNA]</scope>
    <source>
        <strain evidence="1 2">Mlax316</strain>
    </source>
</reference>